<keyword evidence="1" id="KW-1133">Transmembrane helix</keyword>
<comment type="caution">
    <text evidence="2">The sequence shown here is derived from an EMBL/GenBank/DDBJ whole genome shotgun (WGS) entry which is preliminary data.</text>
</comment>
<accession>A0ABD1Y829</accession>
<reference evidence="2 3" key="1">
    <citation type="submission" date="2024-09" db="EMBL/GenBank/DDBJ databases">
        <title>Chromosome-scale assembly of Riccia fluitans.</title>
        <authorList>
            <person name="Paukszto L."/>
            <person name="Sawicki J."/>
            <person name="Karawczyk K."/>
            <person name="Piernik-Szablinska J."/>
            <person name="Szczecinska M."/>
            <person name="Mazdziarz M."/>
        </authorList>
    </citation>
    <scope>NUCLEOTIDE SEQUENCE [LARGE SCALE GENOMIC DNA]</scope>
    <source>
        <strain evidence="2">Rf_01</strain>
        <tissue evidence="2">Aerial parts of the thallus</tissue>
    </source>
</reference>
<sequence>MPTQIPQRFALEVRFHVEFDSACWPKVDFMIRLGGVTRWSTQGLSSATSVASRIRLFSDRLILGNFPHDFPWWLVSHFQICVRWGVGIPRSLIIRIIMCSVASLEILITVVPFMILIALRLIRSCFRRGFACPQPLPSCVWVDLARLLPRGLYSSFRSASTSVWSNGPGGS</sequence>
<keyword evidence="1" id="KW-0812">Transmembrane</keyword>
<keyword evidence="1" id="KW-0472">Membrane</keyword>
<dbReference type="Proteomes" id="UP001605036">
    <property type="component" value="Unassembled WGS sequence"/>
</dbReference>
<feature type="transmembrane region" description="Helical" evidence="1">
    <location>
        <begin position="92"/>
        <end position="119"/>
    </location>
</feature>
<keyword evidence="3" id="KW-1185">Reference proteome</keyword>
<dbReference type="AlphaFoldDB" id="A0ABD1Y829"/>
<evidence type="ECO:0000256" key="1">
    <source>
        <dbReference type="SAM" id="Phobius"/>
    </source>
</evidence>
<name>A0ABD1Y829_9MARC</name>
<dbReference type="EMBL" id="JBHFFA010000006">
    <property type="protein sequence ID" value="KAL2622886.1"/>
    <property type="molecule type" value="Genomic_DNA"/>
</dbReference>
<gene>
    <name evidence="2" type="ORF">R1flu_003091</name>
</gene>
<protein>
    <submittedName>
        <fullName evidence="2">Uncharacterized protein</fullName>
    </submittedName>
</protein>
<organism evidence="2 3">
    <name type="scientific">Riccia fluitans</name>
    <dbReference type="NCBI Taxonomy" id="41844"/>
    <lineage>
        <taxon>Eukaryota</taxon>
        <taxon>Viridiplantae</taxon>
        <taxon>Streptophyta</taxon>
        <taxon>Embryophyta</taxon>
        <taxon>Marchantiophyta</taxon>
        <taxon>Marchantiopsida</taxon>
        <taxon>Marchantiidae</taxon>
        <taxon>Marchantiales</taxon>
        <taxon>Ricciaceae</taxon>
        <taxon>Riccia</taxon>
    </lineage>
</organism>
<evidence type="ECO:0000313" key="3">
    <source>
        <dbReference type="Proteomes" id="UP001605036"/>
    </source>
</evidence>
<proteinExistence type="predicted"/>
<evidence type="ECO:0000313" key="2">
    <source>
        <dbReference type="EMBL" id="KAL2622886.1"/>
    </source>
</evidence>